<feature type="active site" description="Tele-AMP-histidine intermediate" evidence="9">
    <location>
        <position position="340"/>
    </location>
</feature>
<gene>
    <name evidence="13" type="ORF">Clacol_006711</name>
</gene>
<dbReference type="SUPFAM" id="SSF55205">
    <property type="entry name" value="EPT/RTPC-like"/>
    <property type="match status" value="1"/>
</dbReference>
<dbReference type="Pfam" id="PF05189">
    <property type="entry name" value="RTC_insert"/>
    <property type="match status" value="1"/>
</dbReference>
<dbReference type="Gene3D" id="3.65.10.20">
    <property type="entry name" value="RNA 3'-terminal phosphate cyclase domain"/>
    <property type="match status" value="1"/>
</dbReference>
<name>A0AAV5AH28_9AGAM</name>
<evidence type="ECO:0000256" key="6">
    <source>
        <dbReference type="ARBA" id="ARBA00024481"/>
    </source>
</evidence>
<dbReference type="GO" id="GO:0006396">
    <property type="term" value="P:RNA processing"/>
    <property type="evidence" value="ECO:0007669"/>
    <property type="project" value="InterPro"/>
</dbReference>
<dbReference type="InterPro" id="IPR013791">
    <property type="entry name" value="RNA3'-term_phos_cycl_insert"/>
</dbReference>
<dbReference type="AlphaFoldDB" id="A0AAV5AH28"/>
<dbReference type="InterPro" id="IPR037136">
    <property type="entry name" value="RNA3'_phos_cyclase_dom_sf"/>
</dbReference>
<dbReference type="FunFam" id="3.30.360.20:FF:000002">
    <property type="entry name" value="RNA terminal phosphate cyclase-like 1"/>
    <property type="match status" value="1"/>
</dbReference>
<dbReference type="GO" id="GO:0003963">
    <property type="term" value="F:RNA-3'-phosphate cyclase activity"/>
    <property type="evidence" value="ECO:0007669"/>
    <property type="project" value="UniProtKB-EC"/>
</dbReference>
<keyword evidence="5 10" id="KW-0547">Nucleotide-binding</keyword>
<dbReference type="EMBL" id="BPWL01000007">
    <property type="protein sequence ID" value="GJJ12469.1"/>
    <property type="molecule type" value="Genomic_DNA"/>
</dbReference>
<dbReference type="InterPro" id="IPR036553">
    <property type="entry name" value="RPTC_insert"/>
</dbReference>
<evidence type="ECO:0000256" key="2">
    <source>
        <dbReference type="ARBA" id="ARBA00012725"/>
    </source>
</evidence>
<dbReference type="InterPro" id="IPR017770">
    <property type="entry name" value="RNA3'_term_phos_cyc_type_1"/>
</dbReference>
<feature type="binding site" evidence="10">
    <location>
        <position position="117"/>
    </location>
    <ligand>
        <name>ATP</name>
        <dbReference type="ChEBI" id="CHEBI:30616"/>
    </ligand>
</feature>
<dbReference type="PIRSF" id="PIRSF005378">
    <property type="entry name" value="RNA3'_term_phos_cycl_euk"/>
    <property type="match status" value="1"/>
</dbReference>
<evidence type="ECO:0000256" key="8">
    <source>
        <dbReference type="ARBA" id="ARBA00045867"/>
    </source>
</evidence>
<dbReference type="GO" id="GO:0005634">
    <property type="term" value="C:nucleus"/>
    <property type="evidence" value="ECO:0007669"/>
    <property type="project" value="TreeGrafter"/>
</dbReference>
<reference evidence="13" key="1">
    <citation type="submission" date="2021-10" db="EMBL/GenBank/DDBJ databases">
        <title>De novo Genome Assembly of Clathrus columnatus (Basidiomycota, Fungi) Using Illumina and Nanopore Sequence Data.</title>
        <authorList>
            <person name="Ogiso-Tanaka E."/>
            <person name="Itagaki H."/>
            <person name="Hosoya T."/>
            <person name="Hosaka K."/>
        </authorList>
    </citation>
    <scope>NUCLEOTIDE SEQUENCE</scope>
    <source>
        <strain evidence="13">MO-923</strain>
    </source>
</reference>
<dbReference type="PROSITE" id="PS01287">
    <property type="entry name" value="RTC"/>
    <property type="match status" value="1"/>
</dbReference>
<evidence type="ECO:0000259" key="11">
    <source>
        <dbReference type="Pfam" id="PF01137"/>
    </source>
</evidence>
<dbReference type="InterPro" id="IPR000228">
    <property type="entry name" value="RNA3'_term_phos_cyc"/>
</dbReference>
<evidence type="ECO:0000256" key="7">
    <source>
        <dbReference type="ARBA" id="ARBA00032543"/>
    </source>
</evidence>
<dbReference type="SUPFAM" id="SSF52913">
    <property type="entry name" value="RNA 3'-terminal phosphate cyclase, RPTC, insert domain"/>
    <property type="match status" value="1"/>
</dbReference>
<keyword evidence="10" id="KW-0067">ATP-binding</keyword>
<dbReference type="PANTHER" id="PTHR11096:SF0">
    <property type="entry name" value="RNA 3'-TERMINAL PHOSPHATE CYCLASE"/>
    <property type="match status" value="1"/>
</dbReference>
<evidence type="ECO:0000259" key="12">
    <source>
        <dbReference type="Pfam" id="PF05189"/>
    </source>
</evidence>
<evidence type="ECO:0000256" key="1">
    <source>
        <dbReference type="ARBA" id="ARBA00009206"/>
    </source>
</evidence>
<dbReference type="InterPro" id="IPR013792">
    <property type="entry name" value="RNA3'P_cycl/enolpyr_Trfase_a/b"/>
</dbReference>
<dbReference type="InterPro" id="IPR023797">
    <property type="entry name" value="RNA3'_phos_cyclase_dom"/>
</dbReference>
<dbReference type="InterPro" id="IPR020719">
    <property type="entry name" value="RNA3'_term_phos_cycl-like_CS"/>
</dbReference>
<evidence type="ECO:0000256" key="9">
    <source>
        <dbReference type="PIRSR" id="PIRSR005378-1"/>
    </source>
</evidence>
<dbReference type="EC" id="6.5.1.4" evidence="2"/>
<accession>A0AAV5AH28</accession>
<proteinExistence type="inferred from homology"/>
<keyword evidence="14" id="KW-1185">Reference proteome</keyword>
<evidence type="ECO:0000256" key="4">
    <source>
        <dbReference type="ARBA" id="ARBA00022598"/>
    </source>
</evidence>
<dbReference type="Gene3D" id="3.30.360.20">
    <property type="entry name" value="RNA 3'-terminal phosphate cyclase, insert domain"/>
    <property type="match status" value="1"/>
</dbReference>
<protein>
    <recommendedName>
        <fullName evidence="3">RNA 3'-terminal phosphate cyclase</fullName>
        <ecNumber evidence="2">6.5.1.4</ecNumber>
    </recommendedName>
    <alternativeName>
        <fullName evidence="7">RNA terminal phosphate cyclase domain-containing protein 1</fullName>
    </alternativeName>
</protein>
<evidence type="ECO:0000256" key="3">
    <source>
        <dbReference type="ARBA" id="ARBA00021428"/>
    </source>
</evidence>
<organism evidence="13 14">
    <name type="scientific">Clathrus columnatus</name>
    <dbReference type="NCBI Taxonomy" id="1419009"/>
    <lineage>
        <taxon>Eukaryota</taxon>
        <taxon>Fungi</taxon>
        <taxon>Dikarya</taxon>
        <taxon>Basidiomycota</taxon>
        <taxon>Agaricomycotina</taxon>
        <taxon>Agaricomycetes</taxon>
        <taxon>Phallomycetidae</taxon>
        <taxon>Phallales</taxon>
        <taxon>Clathraceae</taxon>
        <taxon>Clathrus</taxon>
    </lineage>
</organism>
<comment type="caution">
    <text evidence="13">The sequence shown here is derived from an EMBL/GenBank/DDBJ whole genome shotgun (WGS) entry which is preliminary data.</text>
</comment>
<dbReference type="GO" id="GO:0005524">
    <property type="term" value="F:ATP binding"/>
    <property type="evidence" value="ECO:0007669"/>
    <property type="project" value="UniProtKB-KW"/>
</dbReference>
<sequence>MQKNLVPIHIDGGTLEGGGQLVRNAVAFAALLLKPINVSDIRNKRKPGGLKPQHTTDSSHNKYRETTGLKLVEQICDATTEGIQKGSMEITFIPQKLKIGQYIADTATAGSIALLLQITLPCLLFASPHESEQTTSYLTLKGGTNAAAAPQIDYTEHVFLPFLHSQFGIDIHLEVQRRGYWPKGGGDVSVIIPSIPDTIPAINLTTRGPVVSVRGKSFVAGGLPLNIAELMAQFAKSSLVAYGIDKNIIDIEVFKDEEAIGSGSGIVLWAHTAGGCILGGSAVGAKGTNATITGRRAGEELVRNLSNEACVDEYLQDQIIIFMALAKGTSRVSIGPVTTHTKLDSDLVSREADKRNFSIRGGTRNKALHLIL</sequence>
<dbReference type="NCBIfam" id="TIGR03399">
    <property type="entry name" value="RNA_3prim_cycl"/>
    <property type="match status" value="1"/>
</dbReference>
<keyword evidence="4" id="KW-0436">Ligase</keyword>
<feature type="domain" description="RNA 3'-terminal phosphate cyclase insert" evidence="12">
    <location>
        <begin position="206"/>
        <end position="305"/>
    </location>
</feature>
<evidence type="ECO:0000313" key="13">
    <source>
        <dbReference type="EMBL" id="GJJ12469.1"/>
    </source>
</evidence>
<comment type="function">
    <text evidence="8">Catalyzes the conversion of 3'-phosphate to a 2',3'-cyclic phosphodiester at the end of RNA. The mechanism of action of the enzyme occurs in 3 steps: (A) adenylation of the enzyme by ATP; (B) transfer of adenylate to an RNA-N3'P to produce RNA-N3'PP5'A; (C) and attack of the adjacent 2'-hydroxyl on the 3'-phosphorus in the diester linkage to produce the cyclic end product. Likely functions in some aspects of cellular RNA processing. Function plays an important role in regulating axon regeneration by inhibiting central nervous system (CNS) axon regeneration following optic nerve injury.</text>
</comment>
<comment type="similarity">
    <text evidence="1">Belongs to the RNA 3'-terminal cyclase family. Type 1 subfamily.</text>
</comment>
<evidence type="ECO:0000313" key="14">
    <source>
        <dbReference type="Proteomes" id="UP001050691"/>
    </source>
</evidence>
<feature type="domain" description="RNA 3'-terminal phosphate cyclase" evidence="11">
    <location>
        <begin position="15"/>
        <end position="343"/>
    </location>
</feature>
<evidence type="ECO:0000256" key="5">
    <source>
        <dbReference type="ARBA" id="ARBA00022741"/>
    </source>
</evidence>
<feature type="binding site" evidence="10">
    <location>
        <begin position="314"/>
        <end position="318"/>
    </location>
    <ligand>
        <name>ATP</name>
        <dbReference type="ChEBI" id="CHEBI:30616"/>
    </ligand>
</feature>
<evidence type="ECO:0000256" key="10">
    <source>
        <dbReference type="PIRSR" id="PIRSR005378-2"/>
    </source>
</evidence>
<dbReference type="Proteomes" id="UP001050691">
    <property type="component" value="Unassembled WGS sequence"/>
</dbReference>
<comment type="catalytic activity">
    <reaction evidence="6">
        <text>a 3'-end 3'-phospho-ribonucleotide-RNA + ATP = a 3'-end 2',3'-cyclophospho-ribonucleotide-RNA + AMP + diphosphate</text>
        <dbReference type="Rhea" id="RHEA:23976"/>
        <dbReference type="Rhea" id="RHEA-COMP:10463"/>
        <dbReference type="Rhea" id="RHEA-COMP:10464"/>
        <dbReference type="ChEBI" id="CHEBI:30616"/>
        <dbReference type="ChEBI" id="CHEBI:33019"/>
        <dbReference type="ChEBI" id="CHEBI:83062"/>
        <dbReference type="ChEBI" id="CHEBI:83064"/>
        <dbReference type="ChEBI" id="CHEBI:456215"/>
        <dbReference type="EC" id="6.5.1.4"/>
    </reaction>
</comment>
<dbReference type="PANTHER" id="PTHR11096">
    <property type="entry name" value="RNA 3' TERMINAL PHOSPHATE CYCLASE"/>
    <property type="match status" value="1"/>
</dbReference>
<dbReference type="Pfam" id="PF01137">
    <property type="entry name" value="RTC"/>
    <property type="match status" value="1"/>
</dbReference>